<comment type="caution">
    <text evidence="2">The sequence shown here is derived from an EMBL/GenBank/DDBJ whole genome shotgun (WGS) entry which is preliminary data.</text>
</comment>
<dbReference type="RefSeq" id="WP_377166509.1">
    <property type="nucleotide sequence ID" value="NZ_JBHSMQ010000003.1"/>
</dbReference>
<organism evidence="2 3">
    <name type="scientific">Prosthecobacter fluviatilis</name>
    <dbReference type="NCBI Taxonomy" id="445931"/>
    <lineage>
        <taxon>Bacteria</taxon>
        <taxon>Pseudomonadati</taxon>
        <taxon>Verrucomicrobiota</taxon>
        <taxon>Verrucomicrobiia</taxon>
        <taxon>Verrucomicrobiales</taxon>
        <taxon>Verrucomicrobiaceae</taxon>
        <taxon>Prosthecobacter</taxon>
    </lineage>
</organism>
<dbReference type="EMBL" id="JBHSMQ010000003">
    <property type="protein sequence ID" value="MFC5455435.1"/>
    <property type="molecule type" value="Genomic_DNA"/>
</dbReference>
<evidence type="ECO:0000313" key="3">
    <source>
        <dbReference type="Proteomes" id="UP001596052"/>
    </source>
</evidence>
<evidence type="ECO:0000256" key="1">
    <source>
        <dbReference type="SAM" id="Phobius"/>
    </source>
</evidence>
<name>A0ABW0KPR5_9BACT</name>
<reference evidence="3" key="1">
    <citation type="journal article" date="2019" name="Int. J. Syst. Evol. Microbiol.">
        <title>The Global Catalogue of Microorganisms (GCM) 10K type strain sequencing project: providing services to taxonomists for standard genome sequencing and annotation.</title>
        <authorList>
            <consortium name="The Broad Institute Genomics Platform"/>
            <consortium name="The Broad Institute Genome Sequencing Center for Infectious Disease"/>
            <person name="Wu L."/>
            <person name="Ma J."/>
        </authorList>
    </citation>
    <scope>NUCLEOTIDE SEQUENCE [LARGE SCALE GENOMIC DNA]</scope>
    <source>
        <strain evidence="3">CGMCC 4.1469</strain>
    </source>
</reference>
<keyword evidence="1" id="KW-0472">Membrane</keyword>
<feature type="transmembrane region" description="Helical" evidence="1">
    <location>
        <begin position="12"/>
        <end position="31"/>
    </location>
</feature>
<sequence length="517" mass="57752">MIRRLLSSRFIRILLWMFITLVTVLVLLYVWTNWSGRRRWAATTAMLEREGETLDFRKLLPETPPPAQNLLAIEPLDGITEAVDHDEAKGAPGAKRKALAEMKLNSVAPHSRGVETGSGTDMQRWATYLRESKFLDLPAEPATIPEPGAAVLKALDARFPVLRQLAALAPQRSQAMFTPGMRERELPEMLFALALRHYAGAQNLARLLCLRARAAMDAKLGAEAMRSLLAAEKIAIACESEPLLIGCLVGFAAETMVNESLWEGLRQRLFTDAELQTLQSLIGSHDLDKVLLQAFRGERACAVSSLGWMQNASGSRKTMPSKEFPEFANEIFGLSLRRIKIVPDGLFHHWMSVIAEMEWKYAVRPLRDGGIREALKEGGAMKAELDAHESRPDYYLPRMALPAFSTVCANAAMVQARQRQVLTAIALERFFLKHGKYPATLRELVPEWIPAVPPDPLNGREMNYHTTAAGRYTLWCVGIDGKDDEGQVNKNGVAMRSQAYLGDWTWSYEPVKTDAKK</sequence>
<evidence type="ECO:0000313" key="2">
    <source>
        <dbReference type="EMBL" id="MFC5455435.1"/>
    </source>
</evidence>
<dbReference type="SUPFAM" id="SSF54523">
    <property type="entry name" value="Pili subunits"/>
    <property type="match status" value="1"/>
</dbReference>
<proteinExistence type="predicted"/>
<keyword evidence="1" id="KW-1133">Transmembrane helix</keyword>
<accession>A0ABW0KPR5</accession>
<keyword evidence="1" id="KW-0812">Transmembrane</keyword>
<protein>
    <submittedName>
        <fullName evidence="2">Uncharacterized protein</fullName>
    </submittedName>
</protein>
<keyword evidence="3" id="KW-1185">Reference proteome</keyword>
<dbReference type="Proteomes" id="UP001596052">
    <property type="component" value="Unassembled WGS sequence"/>
</dbReference>
<gene>
    <name evidence="2" type="ORF">ACFQDI_11245</name>
</gene>
<dbReference type="InterPro" id="IPR045584">
    <property type="entry name" value="Pilin-like"/>
</dbReference>